<keyword evidence="5" id="KW-1185">Reference proteome</keyword>
<reference evidence="4" key="1">
    <citation type="submission" date="2021-03" db="EMBL/GenBank/DDBJ databases">
        <authorList>
            <person name="Tagirdzhanova G."/>
        </authorList>
    </citation>
    <scope>NUCLEOTIDE SEQUENCE</scope>
</reference>
<accession>A0A8H3ICD1</accession>
<evidence type="ECO:0000256" key="1">
    <source>
        <dbReference type="ARBA" id="ARBA00006461"/>
    </source>
</evidence>
<dbReference type="OrthoDB" id="5430658at2759"/>
<comment type="similarity">
    <text evidence="1">Belongs to the SPT2 family.</text>
</comment>
<evidence type="ECO:0008006" key="6">
    <source>
        <dbReference type="Google" id="ProtNLM"/>
    </source>
</evidence>
<feature type="compositionally biased region" description="Polar residues" evidence="3">
    <location>
        <begin position="44"/>
        <end position="54"/>
    </location>
</feature>
<name>A0A8H3ICD1_9LECA</name>
<dbReference type="SMART" id="SM00784">
    <property type="entry name" value="SPT2"/>
    <property type="match status" value="1"/>
</dbReference>
<feature type="region of interest" description="Disordered" evidence="3">
    <location>
        <begin position="1"/>
        <end position="355"/>
    </location>
</feature>
<evidence type="ECO:0000313" key="4">
    <source>
        <dbReference type="EMBL" id="CAF9908394.1"/>
    </source>
</evidence>
<feature type="compositionally biased region" description="Acidic residues" evidence="3">
    <location>
        <begin position="318"/>
        <end position="348"/>
    </location>
</feature>
<feature type="compositionally biased region" description="Polar residues" evidence="3">
    <location>
        <begin position="94"/>
        <end position="103"/>
    </location>
</feature>
<dbReference type="AlphaFoldDB" id="A0A8H3ICD1"/>
<keyword evidence="2" id="KW-0175">Coiled coil</keyword>
<organism evidence="4 5">
    <name type="scientific">Heterodermia speciosa</name>
    <dbReference type="NCBI Taxonomy" id="116794"/>
    <lineage>
        <taxon>Eukaryota</taxon>
        <taxon>Fungi</taxon>
        <taxon>Dikarya</taxon>
        <taxon>Ascomycota</taxon>
        <taxon>Pezizomycotina</taxon>
        <taxon>Lecanoromycetes</taxon>
        <taxon>OSLEUM clade</taxon>
        <taxon>Lecanoromycetidae</taxon>
        <taxon>Caliciales</taxon>
        <taxon>Physciaceae</taxon>
        <taxon>Heterodermia</taxon>
    </lineage>
</organism>
<evidence type="ECO:0000256" key="3">
    <source>
        <dbReference type="SAM" id="MobiDB-lite"/>
    </source>
</evidence>
<comment type="caution">
    <text evidence="4">The sequence shown here is derived from an EMBL/GenBank/DDBJ whole genome shotgun (WGS) entry which is preliminary data.</text>
</comment>
<evidence type="ECO:0000313" key="5">
    <source>
        <dbReference type="Proteomes" id="UP000664521"/>
    </source>
</evidence>
<dbReference type="Pfam" id="PF08243">
    <property type="entry name" value="SPT2"/>
    <property type="match status" value="1"/>
</dbReference>
<feature type="region of interest" description="Disordered" evidence="3">
    <location>
        <begin position="368"/>
        <end position="392"/>
    </location>
</feature>
<evidence type="ECO:0000256" key="2">
    <source>
        <dbReference type="ARBA" id="ARBA00023054"/>
    </source>
</evidence>
<dbReference type="EMBL" id="CAJPDS010000006">
    <property type="protein sequence ID" value="CAF9908394.1"/>
    <property type="molecule type" value="Genomic_DNA"/>
</dbReference>
<feature type="compositionally biased region" description="Polar residues" evidence="3">
    <location>
        <begin position="118"/>
        <end position="131"/>
    </location>
</feature>
<sequence>MSFLNSVLSSIGDKERTSPPQHPTSSNGRNLKGETVVPHRESASKTSIVQTLPLSNKRKAEDVLSKANEKAIKTNQDDDAQNSTAPTSGKLPQASPSATTQNAPKKPSLHTVPYRGTSRPSAAESTAPSKSTPKELKRSVAAPFASAKPAANAEPRKPPAVVAPSSPAADGVKVPKKGSYAEIMARAKAASTAPSVGVIKHQPRDKKAPSDKKELLLQKKGLTGKPNLNGKAGHSRTSSGDGSGESRPGSSGRQDGPVKKKAPEIAYKGTAKPKPQPTYKGTMKMASVAALPSHKKPSVKQDTRKSTVPKSRRREYSENEEDEEEEEEDYGSEESDMEAGYSDVEEEETKAAKIARKEDEFELKMEAEMKRQKEARKKREAEIARNQRRDNY</sequence>
<feature type="compositionally biased region" description="Basic and acidic residues" evidence="3">
    <location>
        <begin position="205"/>
        <end position="217"/>
    </location>
</feature>
<gene>
    <name evidence="4" type="ORF">HETSPECPRED_008067</name>
</gene>
<dbReference type="InterPro" id="IPR013256">
    <property type="entry name" value="Chromatin_SPT2"/>
</dbReference>
<dbReference type="Proteomes" id="UP000664521">
    <property type="component" value="Unassembled WGS sequence"/>
</dbReference>
<protein>
    <recommendedName>
        <fullName evidence="6">SPT2 chromatin protein</fullName>
    </recommendedName>
</protein>
<proteinExistence type="inferred from homology"/>
<feature type="compositionally biased region" description="Low complexity" evidence="3">
    <location>
        <begin position="141"/>
        <end position="169"/>
    </location>
</feature>
<feature type="compositionally biased region" description="Basic and acidic residues" evidence="3">
    <location>
        <begin position="58"/>
        <end position="76"/>
    </location>
</feature>